<reference evidence="2 3" key="1">
    <citation type="submission" date="2015-01" db="EMBL/GenBank/DDBJ databases">
        <title>The Genome Sequence of Capronia semiimmersa CBS27337.</title>
        <authorList>
            <consortium name="The Broad Institute Genomics Platform"/>
            <person name="Cuomo C."/>
            <person name="de Hoog S."/>
            <person name="Gorbushina A."/>
            <person name="Stielow B."/>
            <person name="Teixiera M."/>
            <person name="Abouelleil A."/>
            <person name="Chapman S.B."/>
            <person name="Priest M."/>
            <person name="Young S.K."/>
            <person name="Wortman J."/>
            <person name="Nusbaum C."/>
            <person name="Birren B."/>
        </authorList>
    </citation>
    <scope>NUCLEOTIDE SEQUENCE [LARGE SCALE GENOMIC DNA]</scope>
    <source>
        <strain evidence="2 3">CBS 27337</strain>
    </source>
</reference>
<gene>
    <name evidence="2" type="ORF">PV04_06380</name>
</gene>
<sequence length="610" mass="68093">MDILGTITSCVDLGERVWSVAQKYAGASQSAADMRLFDYDLNIVRLHLLRSGLQRCISKLNQDQQHRLRNAATKLESGLLKAQNYLDRHPPNRKIERAQWAIWEEDEAVNLFRKTQSRFEKLEAVVTLAELAPSLRSLSPVDDSTRFEIPRPDQAKALENAPVGYSLMAMWSDPDGSKRERRHDPVRVFVESYRPQGTNVGDAAMVEAREKARLIAEKLWWTCESAELHTTILPCIGFQDYRVVFLLPKNVGDQKTLGGVIRSSGIGRSKTGVSIEARYRLALQLAEAVLKVHSAGLMHRAIRDNTILFLTPNEQGMDGTATVPGHDQEGKNDAAEPKPLKRTDTWGKLTRTVSKKHERPDTVRKKSSQGSLRKKGANPALSTVKRILGHRNPSGTDLASLDDTGSAASTQLGLLPGHRDDPQQPTNATGGVTVGNVPPGSGSIYLIYWNSMTYRGHGAQAYDKAWFKDIYRHPEQQFGSPPSQYNMGHDIYSFGVCLIEIGLWETFVLVRSNDFQRSRLAGRLGITPMAGYDPIQVKQRLVDLAMNELPQAIGEGYARLVKACLTCLDKDGGPNWNVDFKELNRQNDCRAFRENVISFLRRMNDAFASS</sequence>
<dbReference type="AlphaFoldDB" id="A0A0D2DY96"/>
<feature type="compositionally biased region" description="Basic and acidic residues" evidence="1">
    <location>
        <begin position="326"/>
        <end position="345"/>
    </location>
</feature>
<dbReference type="Gene3D" id="1.10.510.10">
    <property type="entry name" value="Transferase(Phosphotransferase) domain 1"/>
    <property type="match status" value="1"/>
</dbReference>
<proteinExistence type="predicted"/>
<evidence type="ECO:0000313" key="2">
    <source>
        <dbReference type="EMBL" id="KIW67107.1"/>
    </source>
</evidence>
<feature type="region of interest" description="Disordered" evidence="1">
    <location>
        <begin position="316"/>
        <end position="435"/>
    </location>
</feature>
<protein>
    <recommendedName>
        <fullName evidence="4">Protein kinase domain-containing protein</fullName>
    </recommendedName>
</protein>
<name>A0A0D2DY96_9EURO</name>
<dbReference type="EMBL" id="KN846959">
    <property type="protein sequence ID" value="KIW67107.1"/>
    <property type="molecule type" value="Genomic_DNA"/>
</dbReference>
<keyword evidence="3" id="KW-1185">Reference proteome</keyword>
<dbReference type="HOGENOM" id="CLU_449131_0_0_1"/>
<organism evidence="2 3">
    <name type="scientific">Phialophora macrospora</name>
    <dbReference type="NCBI Taxonomy" id="1851006"/>
    <lineage>
        <taxon>Eukaryota</taxon>
        <taxon>Fungi</taxon>
        <taxon>Dikarya</taxon>
        <taxon>Ascomycota</taxon>
        <taxon>Pezizomycotina</taxon>
        <taxon>Eurotiomycetes</taxon>
        <taxon>Chaetothyriomycetidae</taxon>
        <taxon>Chaetothyriales</taxon>
        <taxon>Herpotrichiellaceae</taxon>
        <taxon>Phialophora</taxon>
    </lineage>
</organism>
<dbReference type="PANTHER" id="PTHR37542">
    <property type="entry name" value="HELO DOMAIN-CONTAINING PROTEIN-RELATED"/>
    <property type="match status" value="1"/>
</dbReference>
<evidence type="ECO:0008006" key="4">
    <source>
        <dbReference type="Google" id="ProtNLM"/>
    </source>
</evidence>
<evidence type="ECO:0000256" key="1">
    <source>
        <dbReference type="SAM" id="MobiDB-lite"/>
    </source>
</evidence>
<dbReference type="InterPro" id="IPR011009">
    <property type="entry name" value="Kinase-like_dom_sf"/>
</dbReference>
<feature type="compositionally biased region" description="Low complexity" evidence="1">
    <location>
        <begin position="425"/>
        <end position="435"/>
    </location>
</feature>
<evidence type="ECO:0000313" key="3">
    <source>
        <dbReference type="Proteomes" id="UP000054266"/>
    </source>
</evidence>
<accession>A0A0D2DY96</accession>
<dbReference type="PANTHER" id="PTHR37542:SF1">
    <property type="entry name" value="PRION-INHIBITION AND PROPAGATION HELO DOMAIN-CONTAINING PROTEIN"/>
    <property type="match status" value="1"/>
</dbReference>
<dbReference type="Proteomes" id="UP000054266">
    <property type="component" value="Unassembled WGS sequence"/>
</dbReference>
<dbReference type="SUPFAM" id="SSF56112">
    <property type="entry name" value="Protein kinase-like (PK-like)"/>
    <property type="match status" value="1"/>
</dbReference>